<comment type="caution">
    <text evidence="4">The sequence shown here is derived from an EMBL/GenBank/DDBJ whole genome shotgun (WGS) entry which is preliminary data.</text>
</comment>
<feature type="transmembrane region" description="Helical" evidence="2">
    <location>
        <begin position="450"/>
        <end position="468"/>
    </location>
</feature>
<accession>A0A6N8EUQ2</accession>
<dbReference type="Proteomes" id="UP000442469">
    <property type="component" value="Unassembled WGS sequence"/>
</dbReference>
<protein>
    <submittedName>
        <fullName evidence="4">CPBP family intramembrane metalloprotease</fullName>
    </submittedName>
</protein>
<evidence type="ECO:0000259" key="3">
    <source>
        <dbReference type="Pfam" id="PF02517"/>
    </source>
</evidence>
<dbReference type="GO" id="GO:0008237">
    <property type="term" value="F:metallopeptidase activity"/>
    <property type="evidence" value="ECO:0007669"/>
    <property type="project" value="UniProtKB-KW"/>
</dbReference>
<dbReference type="RefSeq" id="WP_155619598.1">
    <property type="nucleotide sequence ID" value="NZ_JBCMVA010000063.1"/>
</dbReference>
<reference evidence="4 5" key="1">
    <citation type="submission" date="2019-11" db="EMBL/GenBank/DDBJ databases">
        <title>Draft genome sequences of five Paenibacillus species of dairy origin.</title>
        <authorList>
            <person name="Olajide A.M."/>
            <person name="Chen S."/>
            <person name="Lapointe G."/>
        </authorList>
    </citation>
    <scope>NUCLEOTIDE SEQUENCE [LARGE SCALE GENOMIC DNA]</scope>
    <source>
        <strain evidence="4 5">3CT49</strain>
    </source>
</reference>
<feature type="transmembrane region" description="Helical" evidence="2">
    <location>
        <begin position="374"/>
        <end position="399"/>
    </location>
</feature>
<keyword evidence="4" id="KW-0645">Protease</keyword>
<dbReference type="EMBL" id="WNZZ01000003">
    <property type="protein sequence ID" value="MUG22008.1"/>
    <property type="molecule type" value="Genomic_DNA"/>
</dbReference>
<evidence type="ECO:0000256" key="2">
    <source>
        <dbReference type="SAM" id="Phobius"/>
    </source>
</evidence>
<keyword evidence="2" id="KW-0472">Membrane</keyword>
<dbReference type="Pfam" id="PF02517">
    <property type="entry name" value="Rce1-like"/>
    <property type="match status" value="1"/>
</dbReference>
<dbReference type="GO" id="GO:0004175">
    <property type="term" value="F:endopeptidase activity"/>
    <property type="evidence" value="ECO:0007669"/>
    <property type="project" value="UniProtKB-ARBA"/>
</dbReference>
<dbReference type="GO" id="GO:0006508">
    <property type="term" value="P:proteolysis"/>
    <property type="evidence" value="ECO:0007669"/>
    <property type="project" value="UniProtKB-KW"/>
</dbReference>
<proteinExistence type="predicted"/>
<evidence type="ECO:0000313" key="4">
    <source>
        <dbReference type="EMBL" id="MUG22008.1"/>
    </source>
</evidence>
<dbReference type="AlphaFoldDB" id="A0A6N8EUQ2"/>
<organism evidence="4 5">
    <name type="scientific">Paenibacillus macerans</name>
    <name type="common">Bacillus macerans</name>
    <dbReference type="NCBI Taxonomy" id="44252"/>
    <lineage>
        <taxon>Bacteria</taxon>
        <taxon>Bacillati</taxon>
        <taxon>Bacillota</taxon>
        <taxon>Bacilli</taxon>
        <taxon>Bacillales</taxon>
        <taxon>Paenibacillaceae</taxon>
        <taxon>Paenibacillus</taxon>
    </lineage>
</organism>
<gene>
    <name evidence="4" type="ORF">GNQ08_06145</name>
</gene>
<feature type="transmembrane region" description="Helical" evidence="2">
    <location>
        <begin position="419"/>
        <end position="438"/>
    </location>
</feature>
<feature type="transmembrane region" description="Helical" evidence="2">
    <location>
        <begin position="528"/>
        <end position="548"/>
    </location>
</feature>
<dbReference type="GO" id="GO:0080120">
    <property type="term" value="P:CAAX-box protein maturation"/>
    <property type="evidence" value="ECO:0007669"/>
    <property type="project" value="UniProtKB-ARBA"/>
</dbReference>
<feature type="transmembrane region" description="Helical" evidence="2">
    <location>
        <begin position="295"/>
        <end position="315"/>
    </location>
</feature>
<keyword evidence="2" id="KW-0812">Transmembrane</keyword>
<feature type="region of interest" description="Disordered" evidence="1">
    <location>
        <begin position="553"/>
        <end position="585"/>
    </location>
</feature>
<evidence type="ECO:0000256" key="1">
    <source>
        <dbReference type="SAM" id="MobiDB-lite"/>
    </source>
</evidence>
<keyword evidence="4" id="KW-0482">Metalloprotease</keyword>
<keyword evidence="4" id="KW-0378">Hydrolase</keyword>
<sequence length="585" mass="65140">MFSPMKPFSRRLKTKTLWLMALIGLVIFFIVQIFPTTASDTLQMEQSDDVIAKSQARTKAIEFAKSVLNFELAGHPEKALVTYESRSDLYGYLTKADLLAPFLKTYDKQFPYDVFRVRFNEPNDGFSALTVDVHMTTGKVVGFEEIVSASNAKKQMMLDYGTETPDSLRAWEGDLTLEEKERLAAPYLATFGFDPARLERVSGEGDVGLLYHIKGDELGESQATIDIRYEYGAVSSFESYFSVPETHADYVAGQTRLANWLTFAGYALFTFVLGILAIVYSALTRAHTTFKRGIFLAGAYFVLSVIGTVNMLPVFEKDGLDPIVLTVGFVIQGLVTLILAASVYFSLVGGDGLWRKNGINLWARSREEGYGRHVLTAVADGYAWALILLGVQSVVFFILERTIHTWSTTDATQSPYNMVYPLLFPLLAWVAGIGEEAVYRLFGIPMLKKLFRSTFVASLLTTLIWAFGHTLYPIYPVISRPIELTFIGLLFSFIFLRYGFPTVVFSHVIFDSILMALSLMFMGGAVNIAAGLVYIALPAIVAYVIYLFNPPGKERQGPPQGPPPLHPLQPQQPEPPQSPQLLQQP</sequence>
<feature type="transmembrane region" description="Helical" evidence="2">
    <location>
        <begin position="260"/>
        <end position="283"/>
    </location>
</feature>
<dbReference type="InterPro" id="IPR003675">
    <property type="entry name" value="Rce1/LyrA-like_dom"/>
</dbReference>
<feature type="compositionally biased region" description="Pro residues" evidence="1">
    <location>
        <begin position="559"/>
        <end position="578"/>
    </location>
</feature>
<feature type="domain" description="CAAX prenyl protease 2/Lysostaphin resistance protein A-like" evidence="3">
    <location>
        <begin position="421"/>
        <end position="512"/>
    </location>
</feature>
<evidence type="ECO:0000313" key="5">
    <source>
        <dbReference type="Proteomes" id="UP000442469"/>
    </source>
</evidence>
<feature type="transmembrane region" description="Helical" evidence="2">
    <location>
        <begin position="327"/>
        <end position="354"/>
    </location>
</feature>
<keyword evidence="2" id="KW-1133">Transmembrane helix</keyword>
<name>A0A6N8EUQ2_PAEMA</name>